<gene>
    <name evidence="2" type="ORF">TCNE_LOCUS13808</name>
</gene>
<organism evidence="3 4">
    <name type="scientific">Toxocara canis</name>
    <name type="common">Canine roundworm</name>
    <dbReference type="NCBI Taxonomy" id="6265"/>
    <lineage>
        <taxon>Eukaryota</taxon>
        <taxon>Metazoa</taxon>
        <taxon>Ecdysozoa</taxon>
        <taxon>Nematoda</taxon>
        <taxon>Chromadorea</taxon>
        <taxon>Rhabditida</taxon>
        <taxon>Spirurina</taxon>
        <taxon>Ascaridomorpha</taxon>
        <taxon>Ascaridoidea</taxon>
        <taxon>Toxocaridae</taxon>
        <taxon>Toxocara</taxon>
    </lineage>
</organism>
<reference evidence="2 3" key="2">
    <citation type="submission" date="2018-11" db="EMBL/GenBank/DDBJ databases">
        <authorList>
            <consortium name="Pathogen Informatics"/>
        </authorList>
    </citation>
    <scope>NUCLEOTIDE SEQUENCE [LARGE SCALE GENOMIC DNA]</scope>
</reference>
<feature type="region of interest" description="Disordered" evidence="1">
    <location>
        <begin position="36"/>
        <end position="111"/>
    </location>
</feature>
<dbReference type="AlphaFoldDB" id="A0A183UZ88"/>
<evidence type="ECO:0000313" key="3">
    <source>
        <dbReference type="Proteomes" id="UP000050794"/>
    </source>
</evidence>
<evidence type="ECO:0000256" key="1">
    <source>
        <dbReference type="SAM" id="MobiDB-lite"/>
    </source>
</evidence>
<keyword evidence="3" id="KW-1185">Reference proteome</keyword>
<feature type="compositionally biased region" description="Polar residues" evidence="1">
    <location>
        <begin position="72"/>
        <end position="83"/>
    </location>
</feature>
<dbReference type="EMBL" id="UYWY01021907">
    <property type="protein sequence ID" value="VDM45129.1"/>
    <property type="molecule type" value="Genomic_DNA"/>
</dbReference>
<dbReference type="Proteomes" id="UP000050794">
    <property type="component" value="Unassembled WGS sequence"/>
</dbReference>
<evidence type="ECO:0000313" key="4">
    <source>
        <dbReference type="WBParaSite" id="TCNE_0001380801-mRNA-1"/>
    </source>
</evidence>
<proteinExistence type="predicted"/>
<dbReference type="WBParaSite" id="TCNE_0001380801-mRNA-1">
    <property type="protein sequence ID" value="TCNE_0001380801-mRNA-1"/>
    <property type="gene ID" value="TCNE_0001380801"/>
</dbReference>
<reference evidence="4" key="1">
    <citation type="submission" date="2016-06" db="UniProtKB">
        <authorList>
            <consortium name="WormBaseParasite"/>
        </authorList>
    </citation>
    <scope>IDENTIFICATION</scope>
</reference>
<evidence type="ECO:0000313" key="2">
    <source>
        <dbReference type="EMBL" id="VDM45129.1"/>
    </source>
</evidence>
<sequence length="218" mass="24652">MCLISFNKIRERLMKPTKIYRSSHSYPYPRTHSLVVVPSTRPPASEEEEPNRSMIIPKQRPPLNRAIPTIPESKSNESIVTQSSERRDDYIADGAPSSSRHHEIRAQHCSSSSTFNKVDLKARKSSLEDRSVVIENKLAQNLSAKTGMSVTTKNECACETPKSPLMSVAHSVRTRLTKLSNRFSRVDPRQGIRSSYSLSRSVFSHGKLVLFYLFTAFK</sequence>
<name>A0A183UZ88_TOXCA</name>
<accession>A0A183UZ88</accession>
<protein>
    <submittedName>
        <fullName evidence="2 4">Uncharacterized protein</fullName>
    </submittedName>
</protein>